<accession>A0A151IV30</accession>
<evidence type="ECO:0000256" key="2">
    <source>
        <dbReference type="ARBA" id="ARBA00022670"/>
    </source>
</evidence>
<dbReference type="InterPro" id="IPR009003">
    <property type="entry name" value="Peptidase_S1_PA"/>
</dbReference>
<protein>
    <submittedName>
        <fullName evidence="9">Plasma kallikrein</fullName>
    </submittedName>
</protein>
<dbReference type="PANTHER" id="PTHR24256">
    <property type="entry name" value="TRYPTASE-RELATED"/>
    <property type="match status" value="1"/>
</dbReference>
<keyword evidence="4 7" id="KW-0720">Serine protease</keyword>
<dbReference type="CDD" id="cd00190">
    <property type="entry name" value="Tryp_SPc"/>
    <property type="match status" value="1"/>
</dbReference>
<dbReference type="InterPro" id="IPR001254">
    <property type="entry name" value="Trypsin_dom"/>
</dbReference>
<dbReference type="PROSITE" id="PS00134">
    <property type="entry name" value="TRYPSIN_HIS"/>
    <property type="match status" value="1"/>
</dbReference>
<evidence type="ECO:0000256" key="3">
    <source>
        <dbReference type="ARBA" id="ARBA00022801"/>
    </source>
</evidence>
<evidence type="ECO:0000256" key="6">
    <source>
        <dbReference type="ARBA" id="ARBA00024195"/>
    </source>
</evidence>
<evidence type="ECO:0000313" key="10">
    <source>
        <dbReference type="Proteomes" id="UP000078492"/>
    </source>
</evidence>
<gene>
    <name evidence="9" type="ORF">ALC57_16629</name>
</gene>
<organism evidence="9 10">
    <name type="scientific">Trachymyrmex cornetzi</name>
    <dbReference type="NCBI Taxonomy" id="471704"/>
    <lineage>
        <taxon>Eukaryota</taxon>
        <taxon>Metazoa</taxon>
        <taxon>Ecdysozoa</taxon>
        <taxon>Arthropoda</taxon>
        <taxon>Hexapoda</taxon>
        <taxon>Insecta</taxon>
        <taxon>Pterygota</taxon>
        <taxon>Neoptera</taxon>
        <taxon>Endopterygota</taxon>
        <taxon>Hymenoptera</taxon>
        <taxon>Apocrita</taxon>
        <taxon>Aculeata</taxon>
        <taxon>Formicoidea</taxon>
        <taxon>Formicidae</taxon>
        <taxon>Myrmicinae</taxon>
        <taxon>Trachymyrmex</taxon>
    </lineage>
</organism>
<evidence type="ECO:0000256" key="1">
    <source>
        <dbReference type="ARBA" id="ARBA00004239"/>
    </source>
</evidence>
<evidence type="ECO:0000256" key="7">
    <source>
        <dbReference type="RuleBase" id="RU363034"/>
    </source>
</evidence>
<evidence type="ECO:0000313" key="9">
    <source>
        <dbReference type="EMBL" id="KYN11199.1"/>
    </source>
</evidence>
<dbReference type="Pfam" id="PF00089">
    <property type="entry name" value="Trypsin"/>
    <property type="match status" value="2"/>
</dbReference>
<proteinExistence type="inferred from homology"/>
<dbReference type="EMBL" id="KQ980949">
    <property type="protein sequence ID" value="KYN11199.1"/>
    <property type="molecule type" value="Genomic_DNA"/>
</dbReference>
<evidence type="ECO:0000256" key="5">
    <source>
        <dbReference type="ARBA" id="ARBA00023157"/>
    </source>
</evidence>
<dbReference type="SMART" id="SM00020">
    <property type="entry name" value="Tryp_SPc"/>
    <property type="match status" value="1"/>
</dbReference>
<dbReference type="GO" id="GO:0006508">
    <property type="term" value="P:proteolysis"/>
    <property type="evidence" value="ECO:0007669"/>
    <property type="project" value="UniProtKB-KW"/>
</dbReference>
<dbReference type="Proteomes" id="UP000078492">
    <property type="component" value="Unassembled WGS sequence"/>
</dbReference>
<comment type="similarity">
    <text evidence="6">Belongs to the peptidase S1 family. CLIP subfamily.</text>
</comment>
<feature type="non-terminal residue" evidence="9">
    <location>
        <position position="1"/>
    </location>
</feature>
<dbReference type="GO" id="GO:0004252">
    <property type="term" value="F:serine-type endopeptidase activity"/>
    <property type="evidence" value="ECO:0007669"/>
    <property type="project" value="InterPro"/>
</dbReference>
<dbReference type="Gene3D" id="2.40.10.10">
    <property type="entry name" value="Trypsin-like serine proteases"/>
    <property type="match status" value="1"/>
</dbReference>
<keyword evidence="2 7" id="KW-0645">Protease</keyword>
<dbReference type="FunFam" id="2.40.10.10:FF:000036">
    <property type="entry name" value="Trypsin beta"/>
    <property type="match status" value="1"/>
</dbReference>
<dbReference type="AlphaFoldDB" id="A0A151IV30"/>
<dbReference type="InterPro" id="IPR033116">
    <property type="entry name" value="TRYPSIN_SER"/>
</dbReference>
<dbReference type="InterPro" id="IPR043504">
    <property type="entry name" value="Peptidase_S1_PA_chymotrypsin"/>
</dbReference>
<dbReference type="InterPro" id="IPR018114">
    <property type="entry name" value="TRYPSIN_HIS"/>
</dbReference>
<evidence type="ECO:0000259" key="8">
    <source>
        <dbReference type="PROSITE" id="PS50240"/>
    </source>
</evidence>
<dbReference type="InterPro" id="IPR051487">
    <property type="entry name" value="Ser/Thr_Proteases_Immune/Dev"/>
</dbReference>
<feature type="domain" description="Peptidase S1" evidence="8">
    <location>
        <begin position="6"/>
        <end position="281"/>
    </location>
</feature>
<dbReference type="PROSITE" id="PS00135">
    <property type="entry name" value="TRYPSIN_SER"/>
    <property type="match status" value="1"/>
</dbReference>
<reference evidence="9 10" key="1">
    <citation type="submission" date="2015-09" db="EMBL/GenBank/DDBJ databases">
        <title>Trachymyrmex cornetzi WGS genome.</title>
        <authorList>
            <person name="Nygaard S."/>
            <person name="Hu H."/>
            <person name="Boomsma J."/>
            <person name="Zhang G."/>
        </authorList>
    </citation>
    <scope>NUCLEOTIDE SEQUENCE [LARGE SCALE GENOMIC DNA]</scope>
    <source>
        <strain evidence="9">Tcor2-1</strain>
        <tissue evidence="9">Whole body</tissue>
    </source>
</reference>
<name>A0A151IV30_9HYME</name>
<dbReference type="GO" id="GO:0005576">
    <property type="term" value="C:extracellular region"/>
    <property type="evidence" value="ECO:0007669"/>
    <property type="project" value="UniProtKB-SubCell"/>
</dbReference>
<sequence length="289" mass="32193">DHITKIAGGQYARPGDFPYMVVVHKILGNGNAIQCGGTILSKRWVLTAGHCAEKYPQRFLVVFGIVNNYEMSYDTYQGPGGSMIATQAFVHSHYSQGLNDIALIHMPHDIPFSNFLNHSKECLYSHLDAPRMSCHPCCLLNVKYKDDMTFEEHPGTVQPINLPYDALENFNRKSAFVIGWGKYYTNSGVSTRLQYAALPIIKNTVCNQFWSQVTEKQVCTAPGLGRDACQGDSGGPLVVVENGMHIQIGIVSYGDAYCPSDMPGVFTRVSSYISWIHGIIMRFNLDYTF</sequence>
<dbReference type="PRINTS" id="PR00722">
    <property type="entry name" value="CHYMOTRYPSIN"/>
</dbReference>
<dbReference type="InterPro" id="IPR001314">
    <property type="entry name" value="Peptidase_S1A"/>
</dbReference>
<keyword evidence="10" id="KW-1185">Reference proteome</keyword>
<keyword evidence="5" id="KW-1015">Disulfide bond</keyword>
<comment type="subcellular location">
    <subcellularLocation>
        <location evidence="1">Secreted</location>
        <location evidence="1">Extracellular space</location>
    </subcellularLocation>
</comment>
<dbReference type="STRING" id="471704.A0A151IV30"/>
<dbReference type="SUPFAM" id="SSF50494">
    <property type="entry name" value="Trypsin-like serine proteases"/>
    <property type="match status" value="1"/>
</dbReference>
<keyword evidence="3 7" id="KW-0378">Hydrolase</keyword>
<dbReference type="PROSITE" id="PS50240">
    <property type="entry name" value="TRYPSIN_DOM"/>
    <property type="match status" value="1"/>
</dbReference>
<evidence type="ECO:0000256" key="4">
    <source>
        <dbReference type="ARBA" id="ARBA00022825"/>
    </source>
</evidence>